<reference evidence="2" key="1">
    <citation type="submission" date="2019-08" db="EMBL/GenBank/DDBJ databases">
        <title>The genome of the North American firefly Photinus pyralis.</title>
        <authorList>
            <consortium name="Photinus pyralis genome working group"/>
            <person name="Fallon T.R."/>
            <person name="Sander Lower S.E."/>
            <person name="Weng J.-K."/>
        </authorList>
    </citation>
    <scope>NUCLEOTIDE SEQUENCE</scope>
    <source>
        <strain evidence="2">TRF0915ILg1</strain>
        <tissue evidence="2">Whole body</tissue>
    </source>
</reference>
<evidence type="ECO:0000256" key="1">
    <source>
        <dbReference type="SAM" id="SignalP"/>
    </source>
</evidence>
<feature type="chain" id="PRO_5035465564" evidence="1">
    <location>
        <begin position="27"/>
        <end position="154"/>
    </location>
</feature>
<evidence type="ECO:0000313" key="3">
    <source>
        <dbReference type="Proteomes" id="UP000801492"/>
    </source>
</evidence>
<dbReference type="AlphaFoldDB" id="A0A8K0CYK3"/>
<sequence length="154" mass="18309">MKFLFILTSIALLSSIFLVNVNITNGENEYYYENRTLMNLPSKCYERFKVPFEIVDITTLDIPKWDYETDNNYAFVTYSDQGCFETGHFIVKKNTVLEMPYFLFYNGNSVCEIEISIQNNKKNSTHVLMSTRPNRWDVFKTDLSTYKRKYTIYK</sequence>
<protein>
    <submittedName>
        <fullName evidence="2">Uncharacterized protein</fullName>
    </submittedName>
</protein>
<name>A0A8K0CYK3_IGNLU</name>
<gene>
    <name evidence="2" type="ORF">ILUMI_13438</name>
</gene>
<proteinExistence type="predicted"/>
<keyword evidence="1" id="KW-0732">Signal</keyword>
<feature type="non-terminal residue" evidence="2">
    <location>
        <position position="154"/>
    </location>
</feature>
<dbReference type="EMBL" id="VTPC01008543">
    <property type="protein sequence ID" value="KAF2892732.1"/>
    <property type="molecule type" value="Genomic_DNA"/>
</dbReference>
<organism evidence="2 3">
    <name type="scientific">Ignelater luminosus</name>
    <name type="common">Cucubano</name>
    <name type="synonym">Pyrophorus luminosus</name>
    <dbReference type="NCBI Taxonomy" id="2038154"/>
    <lineage>
        <taxon>Eukaryota</taxon>
        <taxon>Metazoa</taxon>
        <taxon>Ecdysozoa</taxon>
        <taxon>Arthropoda</taxon>
        <taxon>Hexapoda</taxon>
        <taxon>Insecta</taxon>
        <taxon>Pterygota</taxon>
        <taxon>Neoptera</taxon>
        <taxon>Endopterygota</taxon>
        <taxon>Coleoptera</taxon>
        <taxon>Polyphaga</taxon>
        <taxon>Elateriformia</taxon>
        <taxon>Elateroidea</taxon>
        <taxon>Elateridae</taxon>
        <taxon>Agrypninae</taxon>
        <taxon>Pyrophorini</taxon>
        <taxon>Ignelater</taxon>
    </lineage>
</organism>
<dbReference type="Proteomes" id="UP000801492">
    <property type="component" value="Unassembled WGS sequence"/>
</dbReference>
<accession>A0A8K0CYK3</accession>
<keyword evidence="3" id="KW-1185">Reference proteome</keyword>
<feature type="signal peptide" evidence="1">
    <location>
        <begin position="1"/>
        <end position="26"/>
    </location>
</feature>
<comment type="caution">
    <text evidence="2">The sequence shown here is derived from an EMBL/GenBank/DDBJ whole genome shotgun (WGS) entry which is preliminary data.</text>
</comment>
<evidence type="ECO:0000313" key="2">
    <source>
        <dbReference type="EMBL" id="KAF2892732.1"/>
    </source>
</evidence>